<name>A0A4Y2B6X8_ARAVE</name>
<dbReference type="Proteomes" id="UP000499080">
    <property type="component" value="Unassembled WGS sequence"/>
</dbReference>
<comment type="caution">
    <text evidence="1">The sequence shown here is derived from an EMBL/GenBank/DDBJ whole genome shotgun (WGS) entry which is preliminary data.</text>
</comment>
<evidence type="ECO:0000313" key="2">
    <source>
        <dbReference type="Proteomes" id="UP000499080"/>
    </source>
</evidence>
<proteinExistence type="predicted"/>
<organism evidence="1 2">
    <name type="scientific">Araneus ventricosus</name>
    <name type="common">Orbweaver spider</name>
    <name type="synonym">Epeira ventricosa</name>
    <dbReference type="NCBI Taxonomy" id="182803"/>
    <lineage>
        <taxon>Eukaryota</taxon>
        <taxon>Metazoa</taxon>
        <taxon>Ecdysozoa</taxon>
        <taxon>Arthropoda</taxon>
        <taxon>Chelicerata</taxon>
        <taxon>Arachnida</taxon>
        <taxon>Araneae</taxon>
        <taxon>Araneomorphae</taxon>
        <taxon>Entelegynae</taxon>
        <taxon>Araneoidea</taxon>
        <taxon>Araneidae</taxon>
        <taxon>Araneus</taxon>
    </lineage>
</organism>
<keyword evidence="2" id="KW-1185">Reference proteome</keyword>
<sequence>MVGIDGKRWVVLPTISQHKPNLSLCGWQQQRWPNIVFTLGTVKYNRNRTGEQQIGKHSADRLAGWILAISDVNANYKPPFATSSSTLVAALLRSQKIAAQKKKLHQRNMLIVELPECDVLTGSLIPGGICEPAAHYRDEASTTGSYDGL</sequence>
<reference evidence="1 2" key="1">
    <citation type="journal article" date="2019" name="Sci. Rep.">
        <title>Orb-weaving spider Araneus ventricosus genome elucidates the spidroin gene catalogue.</title>
        <authorList>
            <person name="Kono N."/>
            <person name="Nakamura H."/>
            <person name="Ohtoshi R."/>
            <person name="Moran D.A.P."/>
            <person name="Shinohara A."/>
            <person name="Yoshida Y."/>
            <person name="Fujiwara M."/>
            <person name="Mori M."/>
            <person name="Tomita M."/>
            <person name="Arakawa K."/>
        </authorList>
    </citation>
    <scope>NUCLEOTIDE SEQUENCE [LARGE SCALE GENOMIC DNA]</scope>
</reference>
<gene>
    <name evidence="1" type="ORF">AVEN_96047_1</name>
</gene>
<dbReference type="AlphaFoldDB" id="A0A4Y2B6X8"/>
<accession>A0A4Y2B6X8</accession>
<protein>
    <submittedName>
        <fullName evidence="1">Uncharacterized protein</fullName>
    </submittedName>
</protein>
<evidence type="ECO:0000313" key="1">
    <source>
        <dbReference type="EMBL" id="GBL86814.1"/>
    </source>
</evidence>
<dbReference type="EMBL" id="BGPR01000050">
    <property type="protein sequence ID" value="GBL86814.1"/>
    <property type="molecule type" value="Genomic_DNA"/>
</dbReference>